<protein>
    <submittedName>
        <fullName evidence="1">Uncharacterized protein</fullName>
    </submittedName>
</protein>
<reference evidence="1" key="1">
    <citation type="journal article" date="2021" name="Proc. Natl. Acad. Sci. U.S.A.">
        <title>A Catalog of Tens of Thousands of Viruses from Human Metagenomes Reveals Hidden Associations with Chronic Diseases.</title>
        <authorList>
            <person name="Tisza M.J."/>
            <person name="Buck C.B."/>
        </authorList>
    </citation>
    <scope>NUCLEOTIDE SEQUENCE</scope>
    <source>
        <strain evidence="1">CtNQV2</strain>
    </source>
</reference>
<evidence type="ECO:0000313" key="1">
    <source>
        <dbReference type="EMBL" id="DAF43816.1"/>
    </source>
</evidence>
<name>A0A8S5RYR4_9CAUD</name>
<organism evidence="1">
    <name type="scientific">Myoviridae sp. ctNQV2</name>
    <dbReference type="NCBI Taxonomy" id="2827683"/>
    <lineage>
        <taxon>Viruses</taxon>
        <taxon>Duplodnaviria</taxon>
        <taxon>Heunggongvirae</taxon>
        <taxon>Uroviricota</taxon>
        <taxon>Caudoviricetes</taxon>
    </lineage>
</organism>
<accession>A0A8S5RYR4</accession>
<proteinExistence type="predicted"/>
<sequence>MNNWKYVNQFYKIKDSKFEKPSIWVKGDENDVMSILNKCEYENFQKSLGNGIFQEEAFRVKPNSMMEFIDLPKEEMDKINEEFARPLERMTEKRFIECALYILNINPYLGSSTCLGWKEYNDYTKNPNWMGGDYILPDNNKYLICLHKGTIRIYPGEGDPFCTWITKEPLIEFKINLNEWAERVTNNKSTINITQLSCE</sequence>
<dbReference type="EMBL" id="BK032510">
    <property type="protein sequence ID" value="DAF43816.1"/>
    <property type="molecule type" value="Genomic_DNA"/>
</dbReference>